<dbReference type="PANTHER" id="PTHR43214">
    <property type="entry name" value="TWO-COMPONENT RESPONSE REGULATOR"/>
    <property type="match status" value="1"/>
</dbReference>
<dbReference type="CDD" id="cd06170">
    <property type="entry name" value="LuxR_C_like"/>
    <property type="match status" value="1"/>
</dbReference>
<dbReference type="SUPFAM" id="SSF46894">
    <property type="entry name" value="C-terminal effector domain of the bipartite response regulators"/>
    <property type="match status" value="1"/>
</dbReference>
<dbReference type="RefSeq" id="WP_353548669.1">
    <property type="nucleotide sequence ID" value="NZ_AP029612.1"/>
</dbReference>
<dbReference type="GO" id="GO:0006355">
    <property type="term" value="P:regulation of DNA-templated transcription"/>
    <property type="evidence" value="ECO:0007669"/>
    <property type="project" value="InterPro"/>
</dbReference>
<dbReference type="InterPro" id="IPR001789">
    <property type="entry name" value="Sig_transdc_resp-reg_receiver"/>
</dbReference>
<dbReference type="Pfam" id="PF00196">
    <property type="entry name" value="GerE"/>
    <property type="match status" value="1"/>
</dbReference>
<dbReference type="PROSITE" id="PS50110">
    <property type="entry name" value="RESPONSE_REGULATORY"/>
    <property type="match status" value="1"/>
</dbReference>
<dbReference type="Gene3D" id="3.40.50.2300">
    <property type="match status" value="1"/>
</dbReference>
<evidence type="ECO:0000259" key="5">
    <source>
        <dbReference type="PROSITE" id="PS50110"/>
    </source>
</evidence>
<feature type="modified residue" description="4-aspartylphosphate" evidence="3">
    <location>
        <position position="56"/>
    </location>
</feature>
<sequence length="210" mass="23363">MRQIGIIEDDNNLRSSIEAFIEIDEDLELIFSFESVEKWQAEYAVMKEPPSLLLIDIGLPGLSGLNAISLFKKVYTEVKIIVITGDDSSNTIWTAISNGADSYVSKPFSLKELKEQISIVCSGGAVLSPQVANTVLEQIRNRSGLTNEQLKILTKREREVVDELIKGLTYKEISKILNISSSTVNDHLKSIYQKMSVNSKAELIAKILTN</sequence>
<feature type="domain" description="Response regulatory" evidence="5">
    <location>
        <begin position="3"/>
        <end position="121"/>
    </location>
</feature>
<accession>A0AAT9GK85</accession>
<dbReference type="CDD" id="cd17535">
    <property type="entry name" value="REC_NarL-like"/>
    <property type="match status" value="1"/>
</dbReference>
<dbReference type="InterPro" id="IPR039420">
    <property type="entry name" value="WalR-like"/>
</dbReference>
<dbReference type="InterPro" id="IPR011006">
    <property type="entry name" value="CheY-like_superfamily"/>
</dbReference>
<gene>
    <name evidence="6" type="ORF">KACHI17_19130</name>
</gene>
<dbReference type="SUPFAM" id="SSF52172">
    <property type="entry name" value="CheY-like"/>
    <property type="match status" value="1"/>
</dbReference>
<organism evidence="6">
    <name type="scientific">Sediminibacterium sp. KACHI17</name>
    <dbReference type="NCBI Taxonomy" id="1751071"/>
    <lineage>
        <taxon>Bacteria</taxon>
        <taxon>Pseudomonadati</taxon>
        <taxon>Bacteroidota</taxon>
        <taxon>Chitinophagia</taxon>
        <taxon>Chitinophagales</taxon>
        <taxon>Chitinophagaceae</taxon>
        <taxon>Sediminibacterium</taxon>
    </lineage>
</organism>
<dbReference type="PRINTS" id="PR00038">
    <property type="entry name" value="HTHLUXR"/>
</dbReference>
<dbReference type="SMART" id="SM00448">
    <property type="entry name" value="REC"/>
    <property type="match status" value="1"/>
</dbReference>
<evidence type="ECO:0000256" key="2">
    <source>
        <dbReference type="ARBA" id="ARBA00023125"/>
    </source>
</evidence>
<dbReference type="PROSITE" id="PS00622">
    <property type="entry name" value="HTH_LUXR_1"/>
    <property type="match status" value="1"/>
</dbReference>
<reference evidence="6" key="1">
    <citation type="submission" date="2024-02" db="EMBL/GenBank/DDBJ databases">
        <title>Sediminibacterium planktonica sp. nov. and Sediminibacterium longus sp. nov., isolated from surface lake and river water.</title>
        <authorList>
            <person name="Watanabe K."/>
            <person name="Takemine S."/>
            <person name="Ishii Y."/>
            <person name="Ogata Y."/>
            <person name="Shindo C."/>
            <person name="Suda W."/>
        </authorList>
    </citation>
    <scope>NUCLEOTIDE SEQUENCE</scope>
    <source>
        <strain evidence="6">KACHI17</strain>
    </source>
</reference>
<evidence type="ECO:0000313" key="6">
    <source>
        <dbReference type="EMBL" id="BFG71032.1"/>
    </source>
</evidence>
<dbReference type="GO" id="GO:0003677">
    <property type="term" value="F:DNA binding"/>
    <property type="evidence" value="ECO:0007669"/>
    <property type="project" value="UniProtKB-KW"/>
</dbReference>
<dbReference type="SMART" id="SM00421">
    <property type="entry name" value="HTH_LUXR"/>
    <property type="match status" value="1"/>
</dbReference>
<keyword evidence="1 3" id="KW-0597">Phosphoprotein</keyword>
<protein>
    <submittedName>
        <fullName evidence="6">Response regulator transcription factor</fullName>
    </submittedName>
</protein>
<dbReference type="PROSITE" id="PS50043">
    <property type="entry name" value="HTH_LUXR_2"/>
    <property type="match status" value="1"/>
</dbReference>
<dbReference type="AlphaFoldDB" id="A0AAT9GK85"/>
<dbReference type="InterPro" id="IPR058245">
    <property type="entry name" value="NreC/VraR/RcsB-like_REC"/>
</dbReference>
<evidence type="ECO:0000259" key="4">
    <source>
        <dbReference type="PROSITE" id="PS50043"/>
    </source>
</evidence>
<dbReference type="Pfam" id="PF00072">
    <property type="entry name" value="Response_reg"/>
    <property type="match status" value="1"/>
</dbReference>
<feature type="domain" description="HTH luxR-type" evidence="4">
    <location>
        <begin position="146"/>
        <end position="210"/>
    </location>
</feature>
<name>A0AAT9GK85_9BACT</name>
<keyword evidence="2" id="KW-0238">DNA-binding</keyword>
<dbReference type="EMBL" id="AP029612">
    <property type="protein sequence ID" value="BFG71032.1"/>
    <property type="molecule type" value="Genomic_DNA"/>
</dbReference>
<dbReference type="GO" id="GO:0000160">
    <property type="term" value="P:phosphorelay signal transduction system"/>
    <property type="evidence" value="ECO:0007669"/>
    <property type="project" value="InterPro"/>
</dbReference>
<evidence type="ECO:0000256" key="3">
    <source>
        <dbReference type="PROSITE-ProRule" id="PRU00169"/>
    </source>
</evidence>
<evidence type="ECO:0000256" key="1">
    <source>
        <dbReference type="ARBA" id="ARBA00022553"/>
    </source>
</evidence>
<dbReference type="InterPro" id="IPR000792">
    <property type="entry name" value="Tscrpt_reg_LuxR_C"/>
</dbReference>
<proteinExistence type="predicted"/>
<dbReference type="InterPro" id="IPR016032">
    <property type="entry name" value="Sig_transdc_resp-reg_C-effctor"/>
</dbReference>